<accession>A0ABS8UKC7</accession>
<organism evidence="3 4">
    <name type="scientific">Datura stramonium</name>
    <name type="common">Jimsonweed</name>
    <name type="synonym">Common thornapple</name>
    <dbReference type="NCBI Taxonomy" id="4076"/>
    <lineage>
        <taxon>Eukaryota</taxon>
        <taxon>Viridiplantae</taxon>
        <taxon>Streptophyta</taxon>
        <taxon>Embryophyta</taxon>
        <taxon>Tracheophyta</taxon>
        <taxon>Spermatophyta</taxon>
        <taxon>Magnoliopsida</taxon>
        <taxon>eudicotyledons</taxon>
        <taxon>Gunneridae</taxon>
        <taxon>Pentapetalae</taxon>
        <taxon>asterids</taxon>
        <taxon>lamiids</taxon>
        <taxon>Solanales</taxon>
        <taxon>Solanaceae</taxon>
        <taxon>Solanoideae</taxon>
        <taxon>Datureae</taxon>
        <taxon>Datura</taxon>
    </lineage>
</organism>
<feature type="region of interest" description="Disordered" evidence="1">
    <location>
        <begin position="81"/>
        <end position="136"/>
    </location>
</feature>
<name>A0ABS8UKC7_DATST</name>
<evidence type="ECO:0000256" key="1">
    <source>
        <dbReference type="SAM" id="MobiDB-lite"/>
    </source>
</evidence>
<reference evidence="3 4" key="1">
    <citation type="journal article" date="2021" name="BMC Genomics">
        <title>Datura genome reveals duplications of psychoactive alkaloid biosynthetic genes and high mutation rate following tissue culture.</title>
        <authorList>
            <person name="Rajewski A."/>
            <person name="Carter-House D."/>
            <person name="Stajich J."/>
            <person name="Litt A."/>
        </authorList>
    </citation>
    <scope>NUCLEOTIDE SEQUENCE [LARGE SCALE GENOMIC DNA]</scope>
    <source>
        <strain evidence="3">AR-01</strain>
    </source>
</reference>
<feature type="chain" id="PRO_5046899284" evidence="2">
    <location>
        <begin position="21"/>
        <end position="136"/>
    </location>
</feature>
<feature type="compositionally biased region" description="Basic and acidic residues" evidence="1">
    <location>
        <begin position="84"/>
        <end position="96"/>
    </location>
</feature>
<dbReference type="EMBL" id="JACEIK010002095">
    <property type="protein sequence ID" value="MCD9559090.1"/>
    <property type="molecule type" value="Genomic_DNA"/>
</dbReference>
<feature type="signal peptide" evidence="2">
    <location>
        <begin position="1"/>
        <end position="20"/>
    </location>
</feature>
<keyword evidence="2" id="KW-0732">Signal</keyword>
<protein>
    <submittedName>
        <fullName evidence="3">Uncharacterized protein</fullName>
    </submittedName>
</protein>
<evidence type="ECO:0000313" key="3">
    <source>
        <dbReference type="EMBL" id="MCD9559090.1"/>
    </source>
</evidence>
<feature type="compositionally biased region" description="Basic and acidic residues" evidence="1">
    <location>
        <begin position="114"/>
        <end position="127"/>
    </location>
</feature>
<gene>
    <name evidence="3" type="ORF">HAX54_016822</name>
</gene>
<dbReference type="Proteomes" id="UP000823775">
    <property type="component" value="Unassembled WGS sequence"/>
</dbReference>
<proteinExistence type="predicted"/>
<evidence type="ECO:0000256" key="2">
    <source>
        <dbReference type="SAM" id="SignalP"/>
    </source>
</evidence>
<comment type="caution">
    <text evidence="3">The sequence shown here is derived from an EMBL/GenBank/DDBJ whole genome shotgun (WGS) entry which is preliminary data.</text>
</comment>
<evidence type="ECO:0000313" key="4">
    <source>
        <dbReference type="Proteomes" id="UP000823775"/>
    </source>
</evidence>
<keyword evidence="4" id="KW-1185">Reference proteome</keyword>
<sequence length="136" mass="15300">MGSRQVVMVYILVGFGFCRADLVRAEGGVTRVWWCWSGDENKRETVEKWGEGNGEREGGREGGACFLVVAGGLVGMVVLPKPKRREEEGTERERQMAGRQGRRRVVVGRGAGGRWEEGEGHDGWLLEKRRKGERKR</sequence>